<feature type="transmembrane region" description="Helical" evidence="2">
    <location>
        <begin position="6"/>
        <end position="29"/>
    </location>
</feature>
<evidence type="ECO:0000256" key="2">
    <source>
        <dbReference type="SAM" id="Phobius"/>
    </source>
</evidence>
<keyword evidence="2" id="KW-0812">Transmembrane</keyword>
<feature type="region of interest" description="Disordered" evidence="1">
    <location>
        <begin position="45"/>
        <end position="66"/>
    </location>
</feature>
<organism evidence="3 4">
    <name type="scientific">Schaalia naturae</name>
    <dbReference type="NCBI Taxonomy" id="635203"/>
    <lineage>
        <taxon>Bacteria</taxon>
        <taxon>Bacillati</taxon>
        <taxon>Actinomycetota</taxon>
        <taxon>Actinomycetes</taxon>
        <taxon>Actinomycetales</taxon>
        <taxon>Actinomycetaceae</taxon>
        <taxon>Schaalia</taxon>
    </lineage>
</organism>
<dbReference type="Proteomes" id="UP001596527">
    <property type="component" value="Unassembled WGS sequence"/>
</dbReference>
<dbReference type="RefSeq" id="WP_380972846.1">
    <property type="nucleotide sequence ID" value="NZ_JBHTEF010000001.1"/>
</dbReference>
<reference evidence="4" key="1">
    <citation type="journal article" date="2019" name="Int. J. Syst. Evol. Microbiol.">
        <title>The Global Catalogue of Microorganisms (GCM) 10K type strain sequencing project: providing services to taxonomists for standard genome sequencing and annotation.</title>
        <authorList>
            <consortium name="The Broad Institute Genomics Platform"/>
            <consortium name="The Broad Institute Genome Sequencing Center for Infectious Disease"/>
            <person name="Wu L."/>
            <person name="Ma J."/>
        </authorList>
    </citation>
    <scope>NUCLEOTIDE SEQUENCE [LARGE SCALE GENOMIC DNA]</scope>
    <source>
        <strain evidence="4">CCUG 56698</strain>
    </source>
</reference>
<keyword evidence="4" id="KW-1185">Reference proteome</keyword>
<evidence type="ECO:0000256" key="1">
    <source>
        <dbReference type="SAM" id="MobiDB-lite"/>
    </source>
</evidence>
<dbReference type="EMBL" id="JBHTEF010000001">
    <property type="protein sequence ID" value="MFC7580624.1"/>
    <property type="molecule type" value="Genomic_DNA"/>
</dbReference>
<evidence type="ECO:0000313" key="4">
    <source>
        <dbReference type="Proteomes" id="UP001596527"/>
    </source>
</evidence>
<keyword evidence="2" id="KW-1133">Transmembrane helix</keyword>
<accession>A0ABW2SL69</accession>
<proteinExistence type="predicted"/>
<protein>
    <submittedName>
        <fullName evidence="3">Uncharacterized protein</fullName>
    </submittedName>
</protein>
<keyword evidence="2" id="KW-0472">Membrane</keyword>
<sequence length="111" mass="11872">MSEGIAVIALTTIVLVALAIAVVVAVAVSRRPASSWQERLREQTALLRDPEPDAEPPARVTPSETTLSDLLATDEHGGNAYVDPRAIPGFDRLESVAQTVRAGERQSSRRG</sequence>
<name>A0ABW2SL69_9ACTO</name>
<gene>
    <name evidence="3" type="ORF">ACFQWG_05295</name>
</gene>
<comment type="caution">
    <text evidence="3">The sequence shown here is derived from an EMBL/GenBank/DDBJ whole genome shotgun (WGS) entry which is preliminary data.</text>
</comment>
<evidence type="ECO:0000313" key="3">
    <source>
        <dbReference type="EMBL" id="MFC7580624.1"/>
    </source>
</evidence>